<dbReference type="InterPro" id="IPR036890">
    <property type="entry name" value="HATPase_C_sf"/>
</dbReference>
<evidence type="ECO:0000256" key="5">
    <source>
        <dbReference type="ARBA" id="ARBA00022741"/>
    </source>
</evidence>
<keyword evidence="8" id="KW-0902">Two-component regulatory system</keyword>
<dbReference type="Proteomes" id="UP001500185">
    <property type="component" value="Unassembled WGS sequence"/>
</dbReference>
<dbReference type="InterPro" id="IPR011047">
    <property type="entry name" value="Quinoprotein_ADH-like_sf"/>
</dbReference>
<evidence type="ECO:0000256" key="8">
    <source>
        <dbReference type="ARBA" id="ARBA00023012"/>
    </source>
</evidence>
<evidence type="ECO:0000259" key="11">
    <source>
        <dbReference type="Pfam" id="PF07730"/>
    </source>
</evidence>
<dbReference type="Gene3D" id="2.130.10.10">
    <property type="entry name" value="YVTN repeat-like/Quinoprotein amine dehydrogenase"/>
    <property type="match status" value="3"/>
</dbReference>
<keyword evidence="6" id="KW-0418">Kinase</keyword>
<evidence type="ECO:0000256" key="2">
    <source>
        <dbReference type="ARBA" id="ARBA00012438"/>
    </source>
</evidence>
<evidence type="ECO:0000256" key="3">
    <source>
        <dbReference type="ARBA" id="ARBA00022553"/>
    </source>
</evidence>
<dbReference type="PANTHER" id="PTHR24421">
    <property type="entry name" value="NITRATE/NITRITE SENSOR PROTEIN NARX-RELATED"/>
    <property type="match status" value="1"/>
</dbReference>
<dbReference type="SUPFAM" id="SSF75011">
    <property type="entry name" value="3-carboxy-cis,cis-mucoante lactonizing enzyme"/>
    <property type="match status" value="1"/>
</dbReference>
<keyword evidence="7" id="KW-0067">ATP-binding</keyword>
<dbReference type="InterPro" id="IPR013783">
    <property type="entry name" value="Ig-like_fold"/>
</dbReference>
<feature type="domain" description="Signal transduction histidine kinase subgroup 3 dimerisation and phosphoacceptor" evidence="11">
    <location>
        <begin position="754"/>
        <end position="813"/>
    </location>
</feature>
<evidence type="ECO:0000256" key="1">
    <source>
        <dbReference type="ARBA" id="ARBA00000085"/>
    </source>
</evidence>
<dbReference type="SUPFAM" id="SSF55874">
    <property type="entry name" value="ATPase domain of HSP90 chaperone/DNA topoisomerase II/histidine kinase"/>
    <property type="match status" value="1"/>
</dbReference>
<sequence length="947" mass="108239">MWFGTSQGLAKYDGNTFKLFNSGKNNPYFIPFEEILKLEYQSSGHTLWFIANHKLFALNLETEKLKSIEGLEKAMKGEVLDMVFDKKNNLWIVTDDPNPKNKKAQHLIKYDGKTFRLIKSLERESTGFTSVTVSGTNIICWTTINHGLTVINQEGHVVKSKILDTYNWYGYTIHYGKSFFNAKNQHYYFSESQKGVGVYQNLEFSHQLITHEGVFYNAVEDKDGGIWFTGEKELFYLNTSGNIFDYTSEIAKIIDFSHINHIYVDLSNLLWLGTNNGLVKVMLEPQNFEKLAHNNAEDWGLSFRSIFPLRSGDVAAMCETENQLYRINPSGSATILPIPNAYERLKDARFFVSDTISNKAYTVTNYLIEIDFNTNRLILHDEFSPFINETKPNPIIQLNDGTLLMGYMLSKLIRVDSETKLFAPVFKTKPEVDDIIKTLFQSKADPNIIWVGTKSLGVLKLNLKGKVVERYDIQSTPSISKNSVLSLLEFKEFLLVGTFGGGLDVLDLNRNSIRTINTQNGLCDNNVVSILSANDKEIIAATYNGLSRINMATNDIQNYFDKDGISHNEFNYPSAYKSTNGVFYFGGMNGITKFSIENLTKKRVLPALNFTQFEIFNQRKDTLLQITRLSETPVELSPYDINLKIDWSVPDYFNNDNYTYYTMMEGFENKWFFQGKANSIRYNQLPAGEYNLKVKGVDINGNESKAGLSIPIIVNPIFYKTWWFILLMGLFISGIIYSIFKYRLNQALAMERLRTRISSDLHDDVGSMLTGLAMQTEMLEMQATNPNEKSKLHKITNLSRSTISHMRDLVWSIDSRRDTIGNLVERMHELAEELLLPAEISYQIDVDDLNLQKKINFNCRRNLYLIYKEAINNLIKHSDANFVNVRLINNKGVCEFSIKDNGSTKPLHHVSGLGLANMKMRAENINANLKFDLENGFGIRILIPNVT</sequence>
<evidence type="ECO:0000256" key="4">
    <source>
        <dbReference type="ARBA" id="ARBA00022679"/>
    </source>
</evidence>
<evidence type="ECO:0000256" key="9">
    <source>
        <dbReference type="SAM" id="Phobius"/>
    </source>
</evidence>
<keyword evidence="4" id="KW-0808">Transferase</keyword>
<evidence type="ECO:0000313" key="13">
    <source>
        <dbReference type="Proteomes" id="UP001500185"/>
    </source>
</evidence>
<dbReference type="InterPro" id="IPR015943">
    <property type="entry name" value="WD40/YVTN_repeat-like_dom_sf"/>
</dbReference>
<dbReference type="Gene3D" id="2.60.40.10">
    <property type="entry name" value="Immunoglobulins"/>
    <property type="match status" value="1"/>
</dbReference>
<keyword evidence="9" id="KW-0812">Transmembrane</keyword>
<keyword evidence="3" id="KW-0597">Phosphoprotein</keyword>
<dbReference type="Pfam" id="PF07495">
    <property type="entry name" value="Y_Y_Y"/>
    <property type="match status" value="1"/>
</dbReference>
<feature type="transmembrane region" description="Helical" evidence="9">
    <location>
        <begin position="721"/>
        <end position="740"/>
    </location>
</feature>
<dbReference type="Pfam" id="PF07730">
    <property type="entry name" value="HisKA_3"/>
    <property type="match status" value="1"/>
</dbReference>
<dbReference type="Gene3D" id="3.30.565.10">
    <property type="entry name" value="Histidine kinase-like ATPase, C-terminal domain"/>
    <property type="match status" value="1"/>
</dbReference>
<dbReference type="InterPro" id="IPR011712">
    <property type="entry name" value="Sig_transdc_His_kin_sub3_dim/P"/>
</dbReference>
<dbReference type="InterPro" id="IPR050482">
    <property type="entry name" value="Sensor_HK_TwoCompSys"/>
</dbReference>
<accession>A0ABN1K2L7</accession>
<dbReference type="SUPFAM" id="SSF50998">
    <property type="entry name" value="Quinoprotein alcohol dehydrogenase-like"/>
    <property type="match status" value="1"/>
</dbReference>
<comment type="catalytic activity">
    <reaction evidence="1">
        <text>ATP + protein L-histidine = ADP + protein N-phospho-L-histidine.</text>
        <dbReference type="EC" id="2.7.13.3"/>
    </reaction>
</comment>
<dbReference type="Gene3D" id="1.20.5.1930">
    <property type="match status" value="1"/>
</dbReference>
<dbReference type="EC" id="2.7.13.3" evidence="2"/>
<proteinExistence type="predicted"/>
<keyword evidence="9" id="KW-0472">Membrane</keyword>
<name>A0ABN1K2L7_9FLAO</name>
<protein>
    <recommendedName>
        <fullName evidence="2">histidine kinase</fullName>
        <ecNumber evidence="2">2.7.13.3</ecNumber>
    </recommendedName>
</protein>
<evidence type="ECO:0000256" key="7">
    <source>
        <dbReference type="ARBA" id="ARBA00022840"/>
    </source>
</evidence>
<evidence type="ECO:0000256" key="6">
    <source>
        <dbReference type="ARBA" id="ARBA00022777"/>
    </source>
</evidence>
<dbReference type="EMBL" id="BAAAGG010000005">
    <property type="protein sequence ID" value="GAA0753143.1"/>
    <property type="molecule type" value="Genomic_DNA"/>
</dbReference>
<organism evidence="12 13">
    <name type="scientific">Psychroflexus lacisalsi</name>
    <dbReference type="NCBI Taxonomy" id="503928"/>
    <lineage>
        <taxon>Bacteria</taxon>
        <taxon>Pseudomonadati</taxon>
        <taxon>Bacteroidota</taxon>
        <taxon>Flavobacteriia</taxon>
        <taxon>Flavobacteriales</taxon>
        <taxon>Flavobacteriaceae</taxon>
        <taxon>Psychroflexus</taxon>
    </lineage>
</organism>
<evidence type="ECO:0000313" key="12">
    <source>
        <dbReference type="EMBL" id="GAA0753143.1"/>
    </source>
</evidence>
<reference evidence="12 13" key="1">
    <citation type="journal article" date="2019" name="Int. J. Syst. Evol. Microbiol.">
        <title>The Global Catalogue of Microorganisms (GCM) 10K type strain sequencing project: providing services to taxonomists for standard genome sequencing and annotation.</title>
        <authorList>
            <consortium name="The Broad Institute Genomics Platform"/>
            <consortium name="The Broad Institute Genome Sequencing Center for Infectious Disease"/>
            <person name="Wu L."/>
            <person name="Ma J."/>
        </authorList>
    </citation>
    <scope>NUCLEOTIDE SEQUENCE [LARGE SCALE GENOMIC DNA]</scope>
    <source>
        <strain evidence="12 13">JCM 16231</strain>
    </source>
</reference>
<feature type="domain" description="Two component regulator three Y" evidence="10">
    <location>
        <begin position="651"/>
        <end position="714"/>
    </location>
</feature>
<dbReference type="InterPro" id="IPR011123">
    <property type="entry name" value="Y_Y_Y"/>
</dbReference>
<keyword evidence="9" id="KW-1133">Transmembrane helix</keyword>
<gene>
    <name evidence="12" type="ORF">GCM10009433_04890</name>
</gene>
<evidence type="ECO:0000259" key="10">
    <source>
        <dbReference type="Pfam" id="PF07495"/>
    </source>
</evidence>
<dbReference type="PANTHER" id="PTHR24421:SF10">
    <property type="entry name" value="NITRATE_NITRITE SENSOR PROTEIN NARQ"/>
    <property type="match status" value="1"/>
</dbReference>
<keyword evidence="13" id="KW-1185">Reference proteome</keyword>
<keyword evidence="5" id="KW-0547">Nucleotide-binding</keyword>
<comment type="caution">
    <text evidence="12">The sequence shown here is derived from an EMBL/GenBank/DDBJ whole genome shotgun (WGS) entry which is preliminary data.</text>
</comment>